<organism evidence="6">
    <name type="scientific">Tanacetum cinerariifolium</name>
    <name type="common">Dalmatian daisy</name>
    <name type="synonym">Chrysanthemum cinerariifolium</name>
    <dbReference type="NCBI Taxonomy" id="118510"/>
    <lineage>
        <taxon>Eukaryota</taxon>
        <taxon>Viridiplantae</taxon>
        <taxon>Streptophyta</taxon>
        <taxon>Embryophyta</taxon>
        <taxon>Tracheophyta</taxon>
        <taxon>Spermatophyta</taxon>
        <taxon>Magnoliopsida</taxon>
        <taxon>eudicotyledons</taxon>
        <taxon>Gunneridae</taxon>
        <taxon>Pentapetalae</taxon>
        <taxon>asterids</taxon>
        <taxon>campanulids</taxon>
        <taxon>Asterales</taxon>
        <taxon>Asteraceae</taxon>
        <taxon>Asteroideae</taxon>
        <taxon>Anthemideae</taxon>
        <taxon>Anthemidinae</taxon>
        <taxon>Tanacetum</taxon>
    </lineage>
</organism>
<dbReference type="Pfam" id="PF13976">
    <property type="entry name" value="gag_pre-integrs"/>
    <property type="match status" value="1"/>
</dbReference>
<protein>
    <recommendedName>
        <fullName evidence="7">GAG-pre-integrase domain-containing protein</fullName>
    </recommendedName>
</protein>
<dbReference type="Gene3D" id="3.30.420.10">
    <property type="entry name" value="Ribonuclease H-like superfamily/Ribonuclease H"/>
    <property type="match status" value="1"/>
</dbReference>
<evidence type="ECO:0000313" key="6">
    <source>
        <dbReference type="EMBL" id="GFA70657.1"/>
    </source>
</evidence>
<dbReference type="AlphaFoldDB" id="A0A699K3H8"/>
<feature type="compositionally biased region" description="Low complexity" evidence="2">
    <location>
        <begin position="405"/>
        <end position="421"/>
    </location>
</feature>
<accession>A0A699K3H8</accession>
<dbReference type="InterPro" id="IPR025724">
    <property type="entry name" value="GAG-pre-integrase_dom"/>
</dbReference>
<dbReference type="PANTHER" id="PTHR42648">
    <property type="entry name" value="TRANSPOSASE, PUTATIVE-RELATED"/>
    <property type="match status" value="1"/>
</dbReference>
<evidence type="ECO:0008006" key="7">
    <source>
        <dbReference type="Google" id="ProtNLM"/>
    </source>
</evidence>
<dbReference type="GO" id="GO:0003676">
    <property type="term" value="F:nucleic acid binding"/>
    <property type="evidence" value="ECO:0007669"/>
    <property type="project" value="InterPro"/>
</dbReference>
<feature type="non-terminal residue" evidence="6">
    <location>
        <position position="1"/>
    </location>
</feature>
<dbReference type="SUPFAM" id="SSF53098">
    <property type="entry name" value="Ribonuclease H-like"/>
    <property type="match status" value="1"/>
</dbReference>
<feature type="region of interest" description="Disordered" evidence="2">
    <location>
        <begin position="374"/>
        <end position="421"/>
    </location>
</feature>
<dbReference type="GO" id="GO:0008233">
    <property type="term" value="F:peptidase activity"/>
    <property type="evidence" value="ECO:0007669"/>
    <property type="project" value="UniProtKB-KW"/>
</dbReference>
<dbReference type="InterPro" id="IPR054722">
    <property type="entry name" value="PolX-like_BBD"/>
</dbReference>
<feature type="domain" description="Retrovirus-related Pol polyprotein from transposon TNT 1-94-like beta-barrel" evidence="4">
    <location>
        <begin position="65"/>
        <end position="100"/>
    </location>
</feature>
<name>A0A699K3H8_TANCI</name>
<gene>
    <name evidence="6" type="ORF">Tci_642629</name>
</gene>
<dbReference type="InterPro" id="IPR012337">
    <property type="entry name" value="RNaseH-like_sf"/>
</dbReference>
<dbReference type="EMBL" id="BKCJ010472509">
    <property type="protein sequence ID" value="GFA70657.1"/>
    <property type="molecule type" value="Genomic_DNA"/>
</dbReference>
<reference evidence="6" key="1">
    <citation type="journal article" date="2019" name="Sci. Rep.">
        <title>Draft genome of Tanacetum cinerariifolium, the natural source of mosquito coil.</title>
        <authorList>
            <person name="Yamashiro T."/>
            <person name="Shiraishi A."/>
            <person name="Satake H."/>
            <person name="Nakayama K."/>
        </authorList>
    </citation>
    <scope>NUCLEOTIDE SEQUENCE</scope>
</reference>
<evidence type="ECO:0000259" key="5">
    <source>
        <dbReference type="Pfam" id="PF25597"/>
    </source>
</evidence>
<comment type="caution">
    <text evidence="6">The sequence shown here is derived from an EMBL/GenBank/DDBJ whole genome shotgun (WGS) entry which is preliminary data.</text>
</comment>
<evidence type="ECO:0000259" key="4">
    <source>
        <dbReference type="Pfam" id="PF22936"/>
    </source>
</evidence>
<evidence type="ECO:0000256" key="1">
    <source>
        <dbReference type="ARBA" id="ARBA00022670"/>
    </source>
</evidence>
<dbReference type="Pfam" id="PF22936">
    <property type="entry name" value="Pol_BBD"/>
    <property type="match status" value="1"/>
</dbReference>
<dbReference type="InterPro" id="IPR057670">
    <property type="entry name" value="SH3_retrovirus"/>
</dbReference>
<dbReference type="InterPro" id="IPR039537">
    <property type="entry name" value="Retrotran_Ty1/copia-like"/>
</dbReference>
<proteinExistence type="predicted"/>
<keyword evidence="1" id="KW-0645">Protease</keyword>
<feature type="domain" description="GAG-pre-integrase" evidence="3">
    <location>
        <begin position="130"/>
        <end position="202"/>
    </location>
</feature>
<keyword evidence="1" id="KW-0378">Hydrolase</keyword>
<dbReference type="Pfam" id="PF25597">
    <property type="entry name" value="SH3_retrovirus"/>
    <property type="match status" value="1"/>
</dbReference>
<feature type="compositionally biased region" description="Polar residues" evidence="2">
    <location>
        <begin position="8"/>
        <end position="21"/>
    </location>
</feature>
<sequence length="469" mass="52755">VKSFPKASESQPKSNPKTNRISPAKGANKLPVEDLPRTNKTHIRTTNRIDSSSRLKRTVVQIVLWYLDSGCSEHMTGDHSRLLNFMKKFIGTVRFGNDHFGAIMVAFRKHSCYVRDTDGVDLIKGSRGSNLYTISVEDMMMSSPICLLFKASKNKSWLWHRRLNHLNFGTINDLARKDLVQGLPRLKFEKDHLCSACQLRKSKKHTHKPKAENTNLEALNILHMDLCGPMRVQTINGKKYILVIVDDYSRTSQQNGVVERRNRTLVETAQTMLIFSKAPMFLWAEAVAIAVFGALCYPTNDSEDLGKLQPRADTGIFVGYAPSRKGYRIYNKRTRRIMETIHVQFDELTELMAPVHLKLEILFYPMFDEYLEPPRAERPGSPAQQVQASITSASTPLSTTIDQDAPSPHISPSSSALQSHSLPPGVVAEPFFMEDHNVAPVDNNPFVNVFASEPHYEASSSGDISSIEL</sequence>
<dbReference type="PANTHER" id="PTHR42648:SF18">
    <property type="entry name" value="RETROTRANSPOSON, UNCLASSIFIED-LIKE PROTEIN"/>
    <property type="match status" value="1"/>
</dbReference>
<feature type="region of interest" description="Disordered" evidence="2">
    <location>
        <begin position="1"/>
        <end position="47"/>
    </location>
</feature>
<feature type="compositionally biased region" description="Polar residues" evidence="2">
    <location>
        <begin position="382"/>
        <end position="402"/>
    </location>
</feature>
<evidence type="ECO:0000256" key="2">
    <source>
        <dbReference type="SAM" id="MobiDB-lite"/>
    </source>
</evidence>
<evidence type="ECO:0000259" key="3">
    <source>
        <dbReference type="Pfam" id="PF13976"/>
    </source>
</evidence>
<feature type="domain" description="Retroviral polymerase SH3-like" evidence="5">
    <location>
        <begin position="295"/>
        <end position="348"/>
    </location>
</feature>
<dbReference type="InterPro" id="IPR036397">
    <property type="entry name" value="RNaseH_sf"/>
</dbReference>
<dbReference type="GO" id="GO:0006508">
    <property type="term" value="P:proteolysis"/>
    <property type="evidence" value="ECO:0007669"/>
    <property type="project" value="UniProtKB-KW"/>
</dbReference>